<name>A0A0C9TZK0_PAXIN</name>
<dbReference type="OrthoDB" id="3238847at2759"/>
<proteinExistence type="predicted"/>
<dbReference type="HOGENOM" id="CLU_013929_2_2_1"/>
<dbReference type="EMBL" id="KN819360">
    <property type="protein sequence ID" value="KIJ12681.1"/>
    <property type="molecule type" value="Genomic_DNA"/>
</dbReference>
<evidence type="ECO:0000313" key="2">
    <source>
        <dbReference type="EMBL" id="KIJ12681.1"/>
    </source>
</evidence>
<protein>
    <recommendedName>
        <fullName evidence="1">DDE-1 domain-containing protein</fullName>
    </recommendedName>
</protein>
<dbReference type="InterPro" id="IPR004875">
    <property type="entry name" value="DDE_SF_endonuclease_dom"/>
</dbReference>
<sequence>DCLWAADETGFQPGGGLRERVIGPARKKRQHQQHDRNRKNITIMVTICADGAAIPPTLIYKGQTAVRVAHSPKGWTDRGIGRLWIEDFDKKTCDKTNGRARFLLVDRHNSHYTKEFLEYARDNNIHVLCYPAHTTHVYQGLEDVIFGLLKHYWTQERDQFESSNKRSITKANFVAIYTSTHQKALMPDNIHAAFKKTGAWPFNPEVVTKDMMAPSLKTSAIAQLLLPQASPVRA</sequence>
<reference evidence="2 3" key="1">
    <citation type="submission" date="2014-06" db="EMBL/GenBank/DDBJ databases">
        <authorList>
            <consortium name="DOE Joint Genome Institute"/>
            <person name="Kuo A."/>
            <person name="Kohler A."/>
            <person name="Nagy L.G."/>
            <person name="Floudas D."/>
            <person name="Copeland A."/>
            <person name="Barry K.W."/>
            <person name="Cichocki N."/>
            <person name="Veneault-Fourrey C."/>
            <person name="LaButti K."/>
            <person name="Lindquist E.A."/>
            <person name="Lipzen A."/>
            <person name="Lundell T."/>
            <person name="Morin E."/>
            <person name="Murat C."/>
            <person name="Sun H."/>
            <person name="Tunlid A."/>
            <person name="Henrissat B."/>
            <person name="Grigoriev I.V."/>
            <person name="Hibbett D.S."/>
            <person name="Martin F."/>
            <person name="Nordberg H.P."/>
            <person name="Cantor M.N."/>
            <person name="Hua S.X."/>
        </authorList>
    </citation>
    <scope>NUCLEOTIDE SEQUENCE [LARGE SCALE GENOMIC DNA]</scope>
    <source>
        <strain evidence="2 3">ATCC 200175</strain>
    </source>
</reference>
<reference evidence="3" key="2">
    <citation type="submission" date="2015-01" db="EMBL/GenBank/DDBJ databases">
        <title>Evolutionary Origins and Diversification of the Mycorrhizal Mutualists.</title>
        <authorList>
            <consortium name="DOE Joint Genome Institute"/>
            <consortium name="Mycorrhizal Genomics Consortium"/>
            <person name="Kohler A."/>
            <person name="Kuo A."/>
            <person name="Nagy L.G."/>
            <person name="Floudas D."/>
            <person name="Copeland A."/>
            <person name="Barry K.W."/>
            <person name="Cichocki N."/>
            <person name="Veneault-Fourrey C."/>
            <person name="LaButti K."/>
            <person name="Lindquist E.A."/>
            <person name="Lipzen A."/>
            <person name="Lundell T."/>
            <person name="Morin E."/>
            <person name="Murat C."/>
            <person name="Riley R."/>
            <person name="Ohm R."/>
            <person name="Sun H."/>
            <person name="Tunlid A."/>
            <person name="Henrissat B."/>
            <person name="Grigoriev I.V."/>
            <person name="Hibbett D.S."/>
            <person name="Martin F."/>
        </authorList>
    </citation>
    <scope>NUCLEOTIDE SEQUENCE [LARGE SCALE GENOMIC DNA]</scope>
    <source>
        <strain evidence="3">ATCC 200175</strain>
    </source>
</reference>
<dbReference type="GO" id="GO:0003677">
    <property type="term" value="F:DNA binding"/>
    <property type="evidence" value="ECO:0007669"/>
    <property type="project" value="TreeGrafter"/>
</dbReference>
<dbReference type="PANTHER" id="PTHR19303">
    <property type="entry name" value="TRANSPOSON"/>
    <property type="match status" value="1"/>
</dbReference>
<dbReference type="Pfam" id="PF03184">
    <property type="entry name" value="DDE_1"/>
    <property type="match status" value="1"/>
</dbReference>
<accession>A0A0C9TZK0</accession>
<organism evidence="2 3">
    <name type="scientific">Paxillus involutus ATCC 200175</name>
    <dbReference type="NCBI Taxonomy" id="664439"/>
    <lineage>
        <taxon>Eukaryota</taxon>
        <taxon>Fungi</taxon>
        <taxon>Dikarya</taxon>
        <taxon>Basidiomycota</taxon>
        <taxon>Agaricomycotina</taxon>
        <taxon>Agaricomycetes</taxon>
        <taxon>Agaricomycetidae</taxon>
        <taxon>Boletales</taxon>
        <taxon>Paxilineae</taxon>
        <taxon>Paxillaceae</taxon>
        <taxon>Paxillus</taxon>
    </lineage>
</organism>
<dbReference type="InterPro" id="IPR050863">
    <property type="entry name" value="CenT-Element_Derived"/>
</dbReference>
<dbReference type="GO" id="GO:0005634">
    <property type="term" value="C:nucleus"/>
    <property type="evidence" value="ECO:0007669"/>
    <property type="project" value="TreeGrafter"/>
</dbReference>
<keyword evidence="3" id="KW-1185">Reference proteome</keyword>
<dbReference type="Proteomes" id="UP000053647">
    <property type="component" value="Unassembled WGS sequence"/>
</dbReference>
<evidence type="ECO:0000313" key="3">
    <source>
        <dbReference type="Proteomes" id="UP000053647"/>
    </source>
</evidence>
<evidence type="ECO:0000259" key="1">
    <source>
        <dbReference type="Pfam" id="PF03184"/>
    </source>
</evidence>
<feature type="non-terminal residue" evidence="2">
    <location>
        <position position="1"/>
    </location>
</feature>
<feature type="domain" description="DDE-1" evidence="1">
    <location>
        <begin position="40"/>
        <end position="194"/>
    </location>
</feature>
<dbReference type="PANTHER" id="PTHR19303:SF74">
    <property type="entry name" value="POGO TRANSPOSABLE ELEMENT WITH KRAB DOMAIN"/>
    <property type="match status" value="1"/>
</dbReference>
<gene>
    <name evidence="2" type="ORF">PAXINDRAFT_55385</name>
</gene>
<feature type="non-terminal residue" evidence="2">
    <location>
        <position position="234"/>
    </location>
</feature>
<dbReference type="AlphaFoldDB" id="A0A0C9TZK0"/>